<dbReference type="EMBL" id="JBBEST010000001">
    <property type="protein sequence ID" value="MFM1345805.1"/>
    <property type="molecule type" value="Genomic_DNA"/>
</dbReference>
<protein>
    <submittedName>
        <fullName evidence="2">RES family NAD+ phosphorylase</fullName>
    </submittedName>
</protein>
<organism evidence="2 3">
    <name type="scientific">Yersinia proxima</name>
    <dbReference type="NCBI Taxonomy" id="2890316"/>
    <lineage>
        <taxon>Bacteria</taxon>
        <taxon>Pseudomonadati</taxon>
        <taxon>Pseudomonadota</taxon>
        <taxon>Gammaproteobacteria</taxon>
        <taxon>Enterobacterales</taxon>
        <taxon>Yersiniaceae</taxon>
        <taxon>Yersinia</taxon>
    </lineage>
</organism>
<sequence>MSSFRTSLRLRRQENIQHSVGVICEECNQTSYYFNTRNINFGAPKRCLICSEEKLRGIILEDFLFTLRGKIRNHYELNKIDTSASISLKQVLKRFTYDNERVLEKLADLLCQEDDSFFQIKGRYQSTVDDLFIENCIKEAIEKWNIFAKELKHHRRFTHTDASRFYENLIGSCMHRVDKKSEFNSALKTINKGTVFYRGRLVKDDRNAFLSNPEKVLSAPPDYLAANSRMSPPGISFMYTAGDPETAISELRPYVNDTIAIGEFVSTKDLNFFDFTLLDDIQHESANILDNPRKDKYLQNRYILGSLHGLISTPFRATDTSYIETQMFAETIRNYRNGLFDGIIFKSSQRDGGVNYVVFGDYLNDETSGATIKDYHMEFNCNVGAKFYQVVKMVASTKTVC</sequence>
<reference evidence="2 3" key="1">
    <citation type="journal article" date="2024" name="Infect. Genet. Evol.">
        <title>Characteristics and comparative genome analysis of Yersinia enterocolitica and related species associated with human infections in Switzerland 2019-2023.</title>
        <authorList>
            <person name="Stevens M.J.A."/>
            <person name="Horlbog J.A."/>
            <person name="Diethelm A."/>
            <person name="Stephan R."/>
            <person name="Nuesch-Inderbinen M."/>
        </authorList>
    </citation>
    <scope>NUCLEOTIDE SEQUENCE [LARGE SCALE GENOMIC DNA]</scope>
    <source>
        <strain evidence="2 3">N20-0302</strain>
    </source>
</reference>
<evidence type="ECO:0000313" key="3">
    <source>
        <dbReference type="Proteomes" id="UP001629523"/>
    </source>
</evidence>
<dbReference type="Proteomes" id="UP001629523">
    <property type="component" value="Unassembled WGS sequence"/>
</dbReference>
<comment type="caution">
    <text evidence="2">The sequence shown here is derived from an EMBL/GenBank/DDBJ whole genome shotgun (WGS) entry which is preliminary data.</text>
</comment>
<gene>
    <name evidence="2" type="ORF">WFP14_04470</name>
</gene>
<dbReference type="Pfam" id="PF08808">
    <property type="entry name" value="RES"/>
    <property type="match status" value="1"/>
</dbReference>
<evidence type="ECO:0000313" key="2">
    <source>
        <dbReference type="EMBL" id="MFM1345805.1"/>
    </source>
</evidence>
<dbReference type="RefSeq" id="WP_408573358.1">
    <property type="nucleotide sequence ID" value="NZ_JBBEST010000001.1"/>
</dbReference>
<accession>A0ABW9EUV8</accession>
<name>A0ABW9EUV8_9GAMM</name>
<keyword evidence="3" id="KW-1185">Reference proteome</keyword>
<dbReference type="InterPro" id="IPR014914">
    <property type="entry name" value="RES_dom"/>
</dbReference>
<dbReference type="SMART" id="SM00953">
    <property type="entry name" value="RES"/>
    <property type="match status" value="1"/>
</dbReference>
<evidence type="ECO:0000259" key="1">
    <source>
        <dbReference type="SMART" id="SM00953"/>
    </source>
</evidence>
<proteinExistence type="predicted"/>
<feature type="domain" description="RES" evidence="1">
    <location>
        <begin position="216"/>
        <end position="369"/>
    </location>
</feature>